<organism evidence="2 3">
    <name type="scientific">Ferrithrix thermotolerans DSM 19514</name>
    <dbReference type="NCBI Taxonomy" id="1121881"/>
    <lineage>
        <taxon>Bacteria</taxon>
        <taxon>Bacillati</taxon>
        <taxon>Actinomycetota</taxon>
        <taxon>Acidimicrobiia</taxon>
        <taxon>Acidimicrobiales</taxon>
        <taxon>Acidimicrobiaceae</taxon>
        <taxon>Ferrithrix</taxon>
    </lineage>
</organism>
<evidence type="ECO:0000313" key="2">
    <source>
        <dbReference type="EMBL" id="SHF03059.1"/>
    </source>
</evidence>
<keyword evidence="1" id="KW-0460">Magnesium</keyword>
<dbReference type="Pfam" id="PF00459">
    <property type="entry name" value="Inositol_P"/>
    <property type="match status" value="1"/>
</dbReference>
<dbReference type="InterPro" id="IPR000760">
    <property type="entry name" value="Inositol_monophosphatase-like"/>
</dbReference>
<reference evidence="3" key="1">
    <citation type="submission" date="2016-11" db="EMBL/GenBank/DDBJ databases">
        <authorList>
            <person name="Varghese N."/>
            <person name="Submissions S."/>
        </authorList>
    </citation>
    <scope>NUCLEOTIDE SEQUENCE [LARGE SCALE GENOMIC DNA]</scope>
    <source>
        <strain evidence="3">DSM 19514</strain>
    </source>
</reference>
<dbReference type="GO" id="GO:0007165">
    <property type="term" value="P:signal transduction"/>
    <property type="evidence" value="ECO:0007669"/>
    <property type="project" value="TreeGrafter"/>
</dbReference>
<dbReference type="Proteomes" id="UP000184295">
    <property type="component" value="Unassembled WGS sequence"/>
</dbReference>
<dbReference type="EMBL" id="FQUL01000061">
    <property type="protein sequence ID" value="SHF03059.1"/>
    <property type="molecule type" value="Genomic_DNA"/>
</dbReference>
<dbReference type="PRINTS" id="PR00377">
    <property type="entry name" value="IMPHPHTASES"/>
</dbReference>
<evidence type="ECO:0000256" key="1">
    <source>
        <dbReference type="PIRSR" id="PIRSR600760-2"/>
    </source>
</evidence>
<proteinExistence type="predicted"/>
<name>A0A1M4YBL5_9ACTN</name>
<keyword evidence="3" id="KW-1185">Reference proteome</keyword>
<dbReference type="STRING" id="1121881.SAMN02745225_02296"/>
<dbReference type="RefSeq" id="WP_072792676.1">
    <property type="nucleotide sequence ID" value="NZ_FQUL01000061.1"/>
</dbReference>
<dbReference type="SUPFAM" id="SSF56655">
    <property type="entry name" value="Carbohydrate phosphatase"/>
    <property type="match status" value="1"/>
</dbReference>
<evidence type="ECO:0000313" key="3">
    <source>
        <dbReference type="Proteomes" id="UP000184295"/>
    </source>
</evidence>
<dbReference type="GO" id="GO:0046872">
    <property type="term" value="F:metal ion binding"/>
    <property type="evidence" value="ECO:0007669"/>
    <property type="project" value="UniProtKB-KW"/>
</dbReference>
<accession>A0A1M4YBL5</accession>
<dbReference type="PANTHER" id="PTHR20854:SF4">
    <property type="entry name" value="INOSITOL-1-MONOPHOSPHATASE-RELATED"/>
    <property type="match status" value="1"/>
</dbReference>
<dbReference type="GO" id="GO:0008934">
    <property type="term" value="F:inositol monophosphate 1-phosphatase activity"/>
    <property type="evidence" value="ECO:0007669"/>
    <property type="project" value="TreeGrafter"/>
</dbReference>
<keyword evidence="1" id="KW-0479">Metal-binding</keyword>
<sequence length="126" mass="13511">MPYSRANIAVMFDIAQAMFAKCQDIRRIGSSSLDFISVATGEYDAYVELDLWAGDIGAGALNVEESGGKITSWDGNTAYQADPSLKSHVVASNGLIHDDILTVITTETGRSHNRARQSSVSNVSGR</sequence>
<dbReference type="AlphaFoldDB" id="A0A1M4YBL5"/>
<comment type="cofactor">
    <cofactor evidence="1">
        <name>Mg(2+)</name>
        <dbReference type="ChEBI" id="CHEBI:18420"/>
    </cofactor>
</comment>
<gene>
    <name evidence="2" type="ORF">SAMN02745225_02296</name>
</gene>
<dbReference type="PANTHER" id="PTHR20854">
    <property type="entry name" value="INOSITOL MONOPHOSPHATASE"/>
    <property type="match status" value="1"/>
</dbReference>
<dbReference type="GO" id="GO:0006020">
    <property type="term" value="P:inositol metabolic process"/>
    <property type="evidence" value="ECO:0007669"/>
    <property type="project" value="TreeGrafter"/>
</dbReference>
<dbReference type="Gene3D" id="3.40.190.80">
    <property type="match status" value="1"/>
</dbReference>
<protein>
    <submittedName>
        <fullName evidence="2">Inositol monophosphatase family protein</fullName>
    </submittedName>
</protein>
<feature type="binding site" evidence="1">
    <location>
        <position position="55"/>
    </location>
    <ligand>
        <name>Mg(2+)</name>
        <dbReference type="ChEBI" id="CHEBI:18420"/>
        <label>1</label>
        <note>catalytic</note>
    </ligand>
</feature>